<reference evidence="1" key="1">
    <citation type="submission" date="2020-08" db="EMBL/GenBank/DDBJ databases">
        <title>Sequencing the genomes of 1000 actinobacteria strains.</title>
        <authorList>
            <person name="Klenk H.-P."/>
        </authorList>
    </citation>
    <scope>NUCLEOTIDE SEQUENCE [LARGE SCALE GENOMIC DNA]</scope>
    <source>
        <strain evidence="1">DSM 27064</strain>
    </source>
</reference>
<comment type="caution">
    <text evidence="1">The sequence shown here is derived from an EMBL/GenBank/DDBJ whole genome shotgun (WGS) entry which is preliminary data.</text>
</comment>
<dbReference type="EMBL" id="JACIFD010000011">
    <property type="protein sequence ID" value="MBB4071861.1"/>
    <property type="molecule type" value="Genomic_DNA"/>
</dbReference>
<keyword evidence="2" id="KW-1185">Reference proteome</keyword>
<dbReference type="Gene3D" id="1.10.150.430">
    <property type="entry name" value="DUF3349, helical bundle"/>
    <property type="match status" value="1"/>
</dbReference>
<gene>
    <name evidence="1" type="ORF">F5897_001180</name>
</gene>
<dbReference type="RefSeq" id="WP_124824065.1">
    <property type="nucleotide sequence ID" value="NZ_JACIFD010000011.1"/>
</dbReference>
<sequence length="138" mass="15285">MSDKNIVTRVLDWLLSGYPEDVPQTDRPAVMALLRSELNDEQLEEVVRRLMQAREARGASYVSDSQINEYIRRVVDQVPTASDIDRVAKILGASGLKIAEVHVDPTSERTSKFVKYKTPAEDEIAIAEAAAEAAKGTQ</sequence>
<name>A0A840DEJ7_9MICO</name>
<dbReference type="Proteomes" id="UP000571183">
    <property type="component" value="Unassembled WGS sequence"/>
</dbReference>
<organism evidence="1 2">
    <name type="scientific">Canibacter oris</name>
    <dbReference type="NCBI Taxonomy" id="1365628"/>
    <lineage>
        <taxon>Bacteria</taxon>
        <taxon>Bacillati</taxon>
        <taxon>Actinomycetota</taxon>
        <taxon>Actinomycetes</taxon>
        <taxon>Micrococcales</taxon>
        <taxon>Microbacteriaceae</taxon>
        <taxon>Canibacter</taxon>
    </lineage>
</organism>
<dbReference type="Pfam" id="PF11829">
    <property type="entry name" value="DUF3349"/>
    <property type="match status" value="1"/>
</dbReference>
<protein>
    <submittedName>
        <fullName evidence="1">Putative regulator of amino acid metabolism with ACT domain</fullName>
    </submittedName>
</protein>
<evidence type="ECO:0000313" key="2">
    <source>
        <dbReference type="Proteomes" id="UP000571183"/>
    </source>
</evidence>
<dbReference type="AlphaFoldDB" id="A0A840DEJ7"/>
<dbReference type="InterPro" id="IPR021784">
    <property type="entry name" value="DUF3349"/>
</dbReference>
<evidence type="ECO:0000313" key="1">
    <source>
        <dbReference type="EMBL" id="MBB4071861.1"/>
    </source>
</evidence>
<dbReference type="InterPro" id="IPR044918">
    <property type="entry name" value="DUF3349_helical"/>
</dbReference>
<proteinExistence type="predicted"/>
<accession>A0A840DEJ7</accession>